<dbReference type="PANTHER" id="PTHR38123">
    <property type="entry name" value="CELL WALL SERINE-THREONINE-RICH GALACTOMANNOPROTEIN MP1 (AFU_ORTHOLOGUE AFUA_4G03240)"/>
    <property type="match status" value="1"/>
</dbReference>
<dbReference type="AlphaFoldDB" id="A0A8H4ULC6"/>
<evidence type="ECO:0000313" key="3">
    <source>
        <dbReference type="Proteomes" id="UP000635477"/>
    </source>
</evidence>
<keyword evidence="3" id="KW-1185">Reference proteome</keyword>
<name>A0A8H4ULC6_9HYPO</name>
<proteinExistence type="predicted"/>
<dbReference type="OrthoDB" id="2422134at2759"/>
<dbReference type="GO" id="GO:0005576">
    <property type="term" value="C:extracellular region"/>
    <property type="evidence" value="ECO:0007669"/>
    <property type="project" value="TreeGrafter"/>
</dbReference>
<accession>A0A8H4ULC6</accession>
<organism evidence="2 3">
    <name type="scientific">Fusarium zealandicum</name>
    <dbReference type="NCBI Taxonomy" id="1053134"/>
    <lineage>
        <taxon>Eukaryota</taxon>
        <taxon>Fungi</taxon>
        <taxon>Dikarya</taxon>
        <taxon>Ascomycota</taxon>
        <taxon>Pezizomycotina</taxon>
        <taxon>Sordariomycetes</taxon>
        <taxon>Hypocreomycetidae</taxon>
        <taxon>Hypocreales</taxon>
        <taxon>Nectriaceae</taxon>
        <taxon>Fusarium</taxon>
        <taxon>Fusarium staphyleae species complex</taxon>
    </lineage>
</organism>
<evidence type="ECO:0000256" key="1">
    <source>
        <dbReference type="SAM" id="SignalP"/>
    </source>
</evidence>
<dbReference type="EMBL" id="JABEYC010000354">
    <property type="protein sequence ID" value="KAF4978631.1"/>
    <property type="molecule type" value="Genomic_DNA"/>
</dbReference>
<feature type="signal peptide" evidence="1">
    <location>
        <begin position="1"/>
        <end position="19"/>
    </location>
</feature>
<reference evidence="2" key="2">
    <citation type="submission" date="2020-05" db="EMBL/GenBank/DDBJ databases">
        <authorList>
            <person name="Kim H.-S."/>
            <person name="Proctor R.H."/>
            <person name="Brown D.W."/>
        </authorList>
    </citation>
    <scope>NUCLEOTIDE SEQUENCE</scope>
    <source>
        <strain evidence="2">NRRL 22465</strain>
    </source>
</reference>
<protein>
    <recommendedName>
        <fullName evidence="4">Antigenic cell wall galactomannoprotein</fullName>
    </recommendedName>
</protein>
<reference evidence="2" key="1">
    <citation type="journal article" date="2020" name="BMC Genomics">
        <title>Correction to: Identification and distribution of gene clusters required for synthesis of sphingolipid metabolism inhibitors in diverse species of the filamentous fungus Fusarium.</title>
        <authorList>
            <person name="Kim H.S."/>
            <person name="Lohmar J.M."/>
            <person name="Busman M."/>
            <person name="Brown D.W."/>
            <person name="Naumann T.A."/>
            <person name="Divon H.H."/>
            <person name="Lysoe E."/>
            <person name="Uhlig S."/>
            <person name="Proctor R.H."/>
        </authorList>
    </citation>
    <scope>NUCLEOTIDE SEQUENCE</scope>
    <source>
        <strain evidence="2">NRRL 22465</strain>
    </source>
</reference>
<dbReference type="InterPro" id="IPR021054">
    <property type="entry name" value="Cell_wall_mannoprotein_1"/>
</dbReference>
<dbReference type="Proteomes" id="UP000635477">
    <property type="component" value="Unassembled WGS sequence"/>
</dbReference>
<sequence length="172" mass="18418">MRLSILPFVALAGTALASGDTISAAINNIANATIALNKTITDWPRTLIGTLPIITKSTTLLAEIHKGTKVARKSAPLSVDEALQVAQATIQLGSDVNTTLETVIRAKSDFDRLLLSPVILLNLELQRDATEDFSQAIIDKVPEALQGNAEALVKGIDASFEKAINKYSVLRR</sequence>
<evidence type="ECO:0000313" key="2">
    <source>
        <dbReference type="EMBL" id="KAF4978631.1"/>
    </source>
</evidence>
<gene>
    <name evidence="2" type="ORF">FZEAL_5034</name>
</gene>
<evidence type="ECO:0008006" key="4">
    <source>
        <dbReference type="Google" id="ProtNLM"/>
    </source>
</evidence>
<keyword evidence="1" id="KW-0732">Signal</keyword>
<dbReference type="Gene3D" id="1.20.1280.140">
    <property type="match status" value="1"/>
</dbReference>
<dbReference type="PANTHER" id="PTHR38123:SF1">
    <property type="entry name" value="HYDROPHOBIC SURFACE BINDING PROTEIN"/>
    <property type="match status" value="1"/>
</dbReference>
<comment type="caution">
    <text evidence="2">The sequence shown here is derived from an EMBL/GenBank/DDBJ whole genome shotgun (WGS) entry which is preliminary data.</text>
</comment>
<feature type="chain" id="PRO_5034252892" description="Antigenic cell wall galactomannoprotein" evidence="1">
    <location>
        <begin position="20"/>
        <end position="172"/>
    </location>
</feature>
<dbReference type="Pfam" id="PF12296">
    <property type="entry name" value="HsbA"/>
    <property type="match status" value="1"/>
</dbReference>